<comment type="caution">
    <text evidence="3">The sequence shown here is derived from an EMBL/GenBank/DDBJ whole genome shotgun (WGS) entry which is preliminary data.</text>
</comment>
<sequence length="712" mass="80997">MNTTYKIHPAIGIARVGNSPDEFYLSPEALAELPIACTANGTPLRKGKDKSYERVTAFKDAQQRIKKQAARFTIYVYDEQNPKGRPIQPGDEVIGVGSKGKLVDIEWTVWLANKKASWYQFDQLEGEHGYQPDHPLRNAHITDPDERTKLLIIDPGPQSINCTQKREAEFAKGKNPNYAQTFPPPLQPQSIDTLGKIMTNDQNELIVIGGNGHSGSYLSGPGEPKIEAYANNDGWFDDTSDGPVYAKLIFADERDNQYRYAAVEDPSWVVVGYPRYVPQIADMITLEDLLTDVNIQHFGTNQYLYGEAPFDGSKTVDTAKNLEDWRINPRKQWNDDYYPYFYRDVWPILQRPNQMQWVSNIVMASNLPHYAGPRGTFDESILSVPPKTEADPELRKRNDMYRKRIYNMLRQREERNIFRNTKNPKSQNYNYLLMPLLAGDNPISNTIPSKFLVLTETQLFILKQWAEGKFINEKLEHITPEPKPESEQLDGGVISNIIGGAFCPGGEVSWIMRNPAIYSKPFRIKADPRFIPGMDNSTAGTTPGVEAYYHPDSLSLGADYAEGLQPGDITRMSALPWQADFNECSSQDVNVTFQEWNKINPDDPKDPFLQKYQETFTVLWWPSHRPMQVFKVVKDQNGNPLMNGSNPVVNQVNWARGIPQTYEGDLKMVSYWSELGFVLQQGASYLEQERNFDDTISDQYAGPVSNTKKVKK</sequence>
<evidence type="ECO:0000259" key="1">
    <source>
        <dbReference type="Pfam" id="PF17990"/>
    </source>
</evidence>
<gene>
    <name evidence="3" type="ORF">C7460_11129</name>
</gene>
<feature type="domain" description="L-lysine epsilon oxidase C-terminal" evidence="2">
    <location>
        <begin position="435"/>
        <end position="597"/>
    </location>
</feature>
<dbReference type="InterPro" id="IPR041168">
    <property type="entry name" value="LodA_N"/>
</dbReference>
<evidence type="ECO:0000313" key="4">
    <source>
        <dbReference type="Proteomes" id="UP000256779"/>
    </source>
</evidence>
<organism evidence="3 4">
    <name type="scientific">Marinoscillum furvescens DSM 4134</name>
    <dbReference type="NCBI Taxonomy" id="1122208"/>
    <lineage>
        <taxon>Bacteria</taxon>
        <taxon>Pseudomonadati</taxon>
        <taxon>Bacteroidota</taxon>
        <taxon>Cytophagia</taxon>
        <taxon>Cytophagales</taxon>
        <taxon>Reichenbachiellaceae</taxon>
        <taxon>Marinoscillum</taxon>
    </lineage>
</organism>
<dbReference type="CDD" id="cd14732">
    <property type="entry name" value="LodA"/>
    <property type="match status" value="1"/>
</dbReference>
<reference evidence="3 4" key="1">
    <citation type="submission" date="2018-07" db="EMBL/GenBank/DDBJ databases">
        <title>Genomic Encyclopedia of Type Strains, Phase IV (KMG-IV): sequencing the most valuable type-strain genomes for metagenomic binning, comparative biology and taxonomic classification.</title>
        <authorList>
            <person name="Goeker M."/>
        </authorList>
    </citation>
    <scope>NUCLEOTIDE SEQUENCE [LARGE SCALE GENOMIC DNA]</scope>
    <source>
        <strain evidence="3 4">DSM 4134</strain>
    </source>
</reference>
<dbReference type="InterPro" id="IPR041173">
    <property type="entry name" value="LodA_C"/>
</dbReference>
<feature type="domain" description="L-Lysine epsilon oxidase N-terminal" evidence="1">
    <location>
        <begin position="8"/>
        <end position="261"/>
    </location>
</feature>
<dbReference type="InterPro" id="IPR033797">
    <property type="entry name" value="LodA"/>
</dbReference>
<dbReference type="GO" id="GO:1900191">
    <property type="term" value="P:negative regulation of single-species biofilm formation"/>
    <property type="evidence" value="ECO:0007669"/>
    <property type="project" value="InterPro"/>
</dbReference>
<dbReference type="OrthoDB" id="336698at2"/>
<protein>
    <recommendedName>
        <fullName evidence="5">L-lysine 6-oxidase</fullName>
    </recommendedName>
</protein>
<dbReference type="EMBL" id="QREG01000011">
    <property type="protein sequence ID" value="RED97888.1"/>
    <property type="molecule type" value="Genomic_DNA"/>
</dbReference>
<evidence type="ECO:0008006" key="5">
    <source>
        <dbReference type="Google" id="ProtNLM"/>
    </source>
</evidence>
<dbReference type="GO" id="GO:0031640">
    <property type="term" value="P:killing of cells of another organism"/>
    <property type="evidence" value="ECO:0007669"/>
    <property type="project" value="InterPro"/>
</dbReference>
<dbReference type="Proteomes" id="UP000256779">
    <property type="component" value="Unassembled WGS sequence"/>
</dbReference>
<dbReference type="AlphaFoldDB" id="A0A3D9L1F7"/>
<dbReference type="GO" id="GO:0033736">
    <property type="term" value="F:L-lysine 6-oxidase activity"/>
    <property type="evidence" value="ECO:0007669"/>
    <property type="project" value="InterPro"/>
</dbReference>
<dbReference type="RefSeq" id="WP_115868418.1">
    <property type="nucleotide sequence ID" value="NZ_QREG01000011.1"/>
</dbReference>
<evidence type="ECO:0000259" key="2">
    <source>
        <dbReference type="Pfam" id="PF18417"/>
    </source>
</evidence>
<proteinExistence type="predicted"/>
<name>A0A3D9L1F7_MARFU</name>
<evidence type="ECO:0000313" key="3">
    <source>
        <dbReference type="EMBL" id="RED97888.1"/>
    </source>
</evidence>
<dbReference type="Pfam" id="PF17990">
    <property type="entry name" value="LodA_N"/>
    <property type="match status" value="1"/>
</dbReference>
<dbReference type="Pfam" id="PF18417">
    <property type="entry name" value="LodA_C"/>
    <property type="match status" value="1"/>
</dbReference>
<accession>A0A3D9L1F7</accession>
<keyword evidence="4" id="KW-1185">Reference proteome</keyword>